<name>A0A1B6MC34_9HEMI</name>
<feature type="compositionally biased region" description="Polar residues" evidence="4">
    <location>
        <begin position="504"/>
        <end position="519"/>
    </location>
</feature>
<dbReference type="PANTHER" id="PTHR44324:SF3">
    <property type="entry name" value="WD REPEAT-CONTAINING PROTEIN 49-LIKE"/>
    <property type="match status" value="1"/>
</dbReference>
<keyword evidence="2" id="KW-0677">Repeat</keyword>
<feature type="region of interest" description="Disordered" evidence="4">
    <location>
        <begin position="749"/>
        <end position="778"/>
    </location>
</feature>
<evidence type="ECO:0000256" key="2">
    <source>
        <dbReference type="ARBA" id="ARBA00022737"/>
    </source>
</evidence>
<sequence>MEESKYLDHRSNENSVTDGLCSSFENDQENIVDGNELLDRLDIEELTQLRKCFYEKIVDEKLKEPKGSVHPRFGGCKLTKDEFIGAIASILGSNTYDDCADKLFSHITEQNAEEHKGFIWWEQILDAIIDWMTSQMRDRPSNVIKESFSNLYILTYCKRETIVRVVPVDTPISFCYVTFSKYGRVGIYDWGMKLLEQYEIKLGAQVTTQAGEVRRTTWVTDAVYLPDATMLLISASDRSLHVYSATGLVHVPTYHISGLPNTPTCLHYTIGATTEDPSMLLVGDDHGSITTLRFHQPQYSLFKRTSSDRMDTYFWKELEKQADWVSVSIEHGVHKDEVLKVEYFSDNNSVVSCSTDPNTTLIIRYLAGRRAPYIFRMSRGVRCFHLDRSLKLLVTGSKDSIIRMWNPVLTKKPVASLFGHKTCVVDVRILKHLGVIISMSKDAAVKVWDLQDQTCVQSLPTLFPVVGALARTAEFGVQTFYPGPVSCQPPSTSVQNKHQPKPSPQQTHPASLLSSTSTTRQDRASAYKNTHHLWDGNEDSKTTVDIQSSYSGTVVTESEITDQTEITFRTDNESTSCHDGEWNRMELLAVCCNFVVVLQLSGRELEADDPPRVGEPLPPPLREQDPAIPSPWLTGQVSMLNVDYPSQRSSSSGMASPIPPSVLETLQKSLGDEMTYQFKALTSSCHNLNAAKAKQYTNQKHVRAMVEQCAPHMALNLCQLEEIKFNHPLPTTARLRNLDLSNPDKLLKAKLKRDSTSTIGSKASNTSTSSTARSGRNK</sequence>
<feature type="compositionally biased region" description="Polar residues" evidence="4">
    <location>
        <begin position="488"/>
        <end position="497"/>
    </location>
</feature>
<keyword evidence="1 3" id="KW-0853">WD repeat</keyword>
<dbReference type="InterPro" id="IPR019775">
    <property type="entry name" value="WD40_repeat_CS"/>
</dbReference>
<feature type="region of interest" description="Disordered" evidence="4">
    <location>
        <begin position="606"/>
        <end position="632"/>
    </location>
</feature>
<dbReference type="PANTHER" id="PTHR44324">
    <property type="entry name" value="WD40 REPEAT DOMAIN 95"/>
    <property type="match status" value="1"/>
</dbReference>
<dbReference type="InterPro" id="IPR001680">
    <property type="entry name" value="WD40_rpt"/>
</dbReference>
<feature type="compositionally biased region" description="Low complexity" evidence="4">
    <location>
        <begin position="760"/>
        <end position="778"/>
    </location>
</feature>
<feature type="repeat" description="WD" evidence="3">
    <location>
        <begin position="374"/>
        <end position="406"/>
    </location>
</feature>
<dbReference type="PROSITE" id="PS50294">
    <property type="entry name" value="WD_REPEATS_REGION"/>
    <property type="match status" value="1"/>
</dbReference>
<dbReference type="EMBL" id="GEBQ01017917">
    <property type="protein sequence ID" value="JAT22060.1"/>
    <property type="molecule type" value="Transcribed_RNA"/>
</dbReference>
<dbReference type="SUPFAM" id="SSF50978">
    <property type="entry name" value="WD40 repeat-like"/>
    <property type="match status" value="1"/>
</dbReference>
<gene>
    <name evidence="6" type="ORF">g.17749</name>
    <name evidence="5" type="ORF">g.17750</name>
</gene>
<evidence type="ECO:0000256" key="1">
    <source>
        <dbReference type="ARBA" id="ARBA00022574"/>
    </source>
</evidence>
<accession>A0A1B6MC34</accession>
<feature type="repeat" description="WD" evidence="3">
    <location>
        <begin position="417"/>
        <end position="458"/>
    </location>
</feature>
<dbReference type="Pfam" id="PF00400">
    <property type="entry name" value="WD40"/>
    <property type="match status" value="1"/>
</dbReference>
<dbReference type="PROSITE" id="PS00678">
    <property type="entry name" value="WD_REPEATS_1"/>
    <property type="match status" value="1"/>
</dbReference>
<proteinExistence type="predicted"/>
<dbReference type="InterPro" id="IPR051242">
    <property type="entry name" value="WD-EF-hand_domain"/>
</dbReference>
<dbReference type="Gene3D" id="2.130.10.10">
    <property type="entry name" value="YVTN repeat-like/Quinoprotein amine dehydrogenase"/>
    <property type="match status" value="2"/>
</dbReference>
<organism evidence="6">
    <name type="scientific">Graphocephala atropunctata</name>
    <dbReference type="NCBI Taxonomy" id="36148"/>
    <lineage>
        <taxon>Eukaryota</taxon>
        <taxon>Metazoa</taxon>
        <taxon>Ecdysozoa</taxon>
        <taxon>Arthropoda</taxon>
        <taxon>Hexapoda</taxon>
        <taxon>Insecta</taxon>
        <taxon>Pterygota</taxon>
        <taxon>Neoptera</taxon>
        <taxon>Paraneoptera</taxon>
        <taxon>Hemiptera</taxon>
        <taxon>Auchenorrhyncha</taxon>
        <taxon>Membracoidea</taxon>
        <taxon>Cicadellidae</taxon>
        <taxon>Cicadellinae</taxon>
        <taxon>Cicadellini</taxon>
        <taxon>Graphocephala</taxon>
    </lineage>
</organism>
<dbReference type="EMBL" id="GEBQ01006484">
    <property type="protein sequence ID" value="JAT33493.1"/>
    <property type="molecule type" value="Transcribed_RNA"/>
</dbReference>
<dbReference type="SMART" id="SM00320">
    <property type="entry name" value="WD40"/>
    <property type="match status" value="3"/>
</dbReference>
<dbReference type="InterPro" id="IPR036322">
    <property type="entry name" value="WD40_repeat_dom_sf"/>
</dbReference>
<evidence type="ECO:0000313" key="6">
    <source>
        <dbReference type="EMBL" id="JAT33493.1"/>
    </source>
</evidence>
<feature type="region of interest" description="Disordered" evidence="4">
    <location>
        <begin position="486"/>
        <end position="522"/>
    </location>
</feature>
<evidence type="ECO:0000313" key="5">
    <source>
        <dbReference type="EMBL" id="JAT22060.1"/>
    </source>
</evidence>
<dbReference type="AlphaFoldDB" id="A0A1B6MC34"/>
<dbReference type="InterPro" id="IPR015943">
    <property type="entry name" value="WD40/YVTN_repeat-like_dom_sf"/>
</dbReference>
<evidence type="ECO:0000256" key="3">
    <source>
        <dbReference type="PROSITE-ProRule" id="PRU00221"/>
    </source>
</evidence>
<protein>
    <submittedName>
        <fullName evidence="6">Uncharacterized protein</fullName>
    </submittedName>
</protein>
<evidence type="ECO:0000256" key="4">
    <source>
        <dbReference type="SAM" id="MobiDB-lite"/>
    </source>
</evidence>
<reference evidence="6" key="1">
    <citation type="submission" date="2015-11" db="EMBL/GenBank/DDBJ databases">
        <title>De novo transcriptome assembly of four potential Pierce s Disease insect vectors from Arizona vineyards.</title>
        <authorList>
            <person name="Tassone E.E."/>
        </authorList>
    </citation>
    <scope>NUCLEOTIDE SEQUENCE</scope>
</reference>
<dbReference type="PROSITE" id="PS50082">
    <property type="entry name" value="WD_REPEATS_2"/>
    <property type="match status" value="2"/>
</dbReference>